<comment type="subcellular location">
    <subcellularLocation>
        <location evidence="1">Membrane</location>
        <topology evidence="1">Single-pass membrane protein</topology>
    </subcellularLocation>
</comment>
<evidence type="ECO:0000256" key="3">
    <source>
        <dbReference type="ARBA" id="ARBA00022989"/>
    </source>
</evidence>
<feature type="region of interest" description="Disordered" evidence="5">
    <location>
        <begin position="245"/>
        <end position="266"/>
    </location>
</feature>
<dbReference type="Proteomes" id="UP000602087">
    <property type="component" value="Unassembled WGS sequence"/>
</dbReference>
<dbReference type="RefSeq" id="WP_198733566.1">
    <property type="nucleotide sequence ID" value="NZ_JAEINH010000005.1"/>
</dbReference>
<dbReference type="AlphaFoldDB" id="A0A934I3P2"/>
<protein>
    <submittedName>
        <fullName evidence="7">Neutral zinc metallopeptidase</fullName>
    </submittedName>
</protein>
<evidence type="ECO:0000313" key="8">
    <source>
        <dbReference type="Proteomes" id="UP000602087"/>
    </source>
</evidence>
<organism evidence="7 8">
    <name type="scientific">Sanguibacter suaedae</name>
    <dbReference type="NCBI Taxonomy" id="2795737"/>
    <lineage>
        <taxon>Bacteria</taxon>
        <taxon>Bacillati</taxon>
        <taxon>Actinomycetota</taxon>
        <taxon>Actinomycetes</taxon>
        <taxon>Micrococcales</taxon>
        <taxon>Sanguibacteraceae</taxon>
        <taxon>Sanguibacter</taxon>
    </lineage>
</organism>
<evidence type="ECO:0000256" key="1">
    <source>
        <dbReference type="ARBA" id="ARBA00004167"/>
    </source>
</evidence>
<evidence type="ECO:0000256" key="5">
    <source>
        <dbReference type="SAM" id="MobiDB-lite"/>
    </source>
</evidence>
<feature type="transmembrane region" description="Helical" evidence="6">
    <location>
        <begin position="22"/>
        <end position="42"/>
    </location>
</feature>
<dbReference type="PANTHER" id="PTHR30168">
    <property type="entry name" value="PUTATIVE MEMBRANE PROTEIN YPFJ"/>
    <property type="match status" value="1"/>
</dbReference>
<dbReference type="InterPro" id="IPR007343">
    <property type="entry name" value="Uncharacterised_pept_Zn_put"/>
</dbReference>
<dbReference type="PANTHER" id="PTHR30168:SF0">
    <property type="entry name" value="INNER MEMBRANE PROTEIN"/>
    <property type="match status" value="1"/>
</dbReference>
<comment type="caution">
    <text evidence="7">The sequence shown here is derived from an EMBL/GenBank/DDBJ whole genome shotgun (WGS) entry which is preliminary data.</text>
</comment>
<accession>A0A934I3P2</accession>
<dbReference type="SUPFAM" id="SSF55486">
    <property type="entry name" value="Metalloproteases ('zincins'), catalytic domain"/>
    <property type="match status" value="1"/>
</dbReference>
<dbReference type="EMBL" id="JAEINH010000005">
    <property type="protein sequence ID" value="MBI9115009.1"/>
    <property type="molecule type" value="Genomic_DNA"/>
</dbReference>
<dbReference type="GO" id="GO:0016020">
    <property type="term" value="C:membrane"/>
    <property type="evidence" value="ECO:0007669"/>
    <property type="project" value="UniProtKB-SubCell"/>
</dbReference>
<sequence>MTFQGDGSFDGSRVRKRTGGKGGIAVGGGLGAIALFFLSQALGVDLTGLLGQGATSGETETALTSCETADRANEDSECRYGWTLESLDVYWEDALEAQTGVAYTEPGAVSFTGATQSGCGSASSATGPFYCPADETVYVDVDFFAVLQDRFGSSGGPLAEEYVVAHEVGHHVQQITGAMSSADRTGTGPDSDSVRIELMADCLAGMWAGNASRTIDPETGEPFLEPITDAQLADALSAAEAVGDDRIQEASSGQVDPEAWTHGSSEQRQRWFMTGYEGGTFQQCNALEAAAL</sequence>
<dbReference type="Pfam" id="PF04228">
    <property type="entry name" value="Zn_peptidase"/>
    <property type="match status" value="1"/>
</dbReference>
<keyword evidence="3 6" id="KW-1133">Transmembrane helix</keyword>
<name>A0A934I3P2_9MICO</name>
<keyword evidence="2 6" id="KW-0812">Transmembrane</keyword>
<evidence type="ECO:0000313" key="7">
    <source>
        <dbReference type="EMBL" id="MBI9115009.1"/>
    </source>
</evidence>
<evidence type="ECO:0000256" key="6">
    <source>
        <dbReference type="SAM" id="Phobius"/>
    </source>
</evidence>
<keyword evidence="4 6" id="KW-0472">Membrane</keyword>
<keyword evidence="8" id="KW-1185">Reference proteome</keyword>
<evidence type="ECO:0000256" key="4">
    <source>
        <dbReference type="ARBA" id="ARBA00023136"/>
    </source>
</evidence>
<reference evidence="7" key="1">
    <citation type="submission" date="2020-12" db="EMBL/GenBank/DDBJ databases">
        <title>Sanguibacter suaedae sp. nov., isolated from Suaeda aralocaspica.</title>
        <authorList>
            <person name="Ma Q."/>
        </authorList>
    </citation>
    <scope>NUCLEOTIDE SEQUENCE</scope>
    <source>
        <strain evidence="7">YZGR15</strain>
    </source>
</reference>
<proteinExistence type="predicted"/>
<evidence type="ECO:0000256" key="2">
    <source>
        <dbReference type="ARBA" id="ARBA00022692"/>
    </source>
</evidence>
<gene>
    <name evidence="7" type="ORF">JAV76_08290</name>
</gene>